<reference evidence="5" key="1">
    <citation type="submission" date="2021-02" db="EMBL/GenBank/DDBJ databases">
        <authorList>
            <person name="Nowell W R."/>
        </authorList>
    </citation>
    <scope>NUCLEOTIDE SEQUENCE</scope>
    <source>
        <strain evidence="5">Ploen Becks lab</strain>
    </source>
</reference>
<protein>
    <submittedName>
        <fullName evidence="5">Uncharacterized protein</fullName>
    </submittedName>
</protein>
<dbReference type="Gene3D" id="2.10.90.10">
    <property type="entry name" value="Cystine-knot cytokines"/>
    <property type="match status" value="1"/>
</dbReference>
<dbReference type="AlphaFoldDB" id="A0A813VD67"/>
<evidence type="ECO:0000313" key="5">
    <source>
        <dbReference type="EMBL" id="CAF0841680.1"/>
    </source>
</evidence>
<proteinExistence type="inferred from homology"/>
<comment type="similarity">
    <text evidence="2">Belongs to the IL-17 family.</text>
</comment>
<accession>A0A813VD67</accession>
<evidence type="ECO:0000313" key="6">
    <source>
        <dbReference type="Proteomes" id="UP000663879"/>
    </source>
</evidence>
<evidence type="ECO:0000256" key="3">
    <source>
        <dbReference type="ARBA" id="ARBA00022525"/>
    </source>
</evidence>
<comment type="subcellular location">
    <subcellularLocation>
        <location evidence="1">Secreted</location>
    </subcellularLocation>
</comment>
<sequence length="179" mass="21017">MENFSLEELEITETLNTESPECKQLSEEDLKFLLEKNIRLSIDKILDGIDSYPPIQEKYLKNIVNVTKMDPNKTYLIHGNTNCSINKQTQWRENEITICPHHFIEIKRQDRYPFVIKHAICNCKSCLDIKSDFLKCLPTFIVKPVLVRQGCLSNGYYNWKRAFEYVPVSCSCKQYLKVD</sequence>
<comment type="caution">
    <text evidence="5">The sequence shown here is derived from an EMBL/GenBank/DDBJ whole genome shotgun (WGS) entry which is preliminary data.</text>
</comment>
<name>A0A813VD67_9BILA</name>
<evidence type="ECO:0000256" key="4">
    <source>
        <dbReference type="ARBA" id="ARBA00022729"/>
    </source>
</evidence>
<evidence type="ECO:0000256" key="1">
    <source>
        <dbReference type="ARBA" id="ARBA00004613"/>
    </source>
</evidence>
<dbReference type="EMBL" id="CAJNOC010001172">
    <property type="protein sequence ID" value="CAF0841680.1"/>
    <property type="molecule type" value="Genomic_DNA"/>
</dbReference>
<dbReference type="Proteomes" id="UP000663879">
    <property type="component" value="Unassembled WGS sequence"/>
</dbReference>
<dbReference type="InterPro" id="IPR010345">
    <property type="entry name" value="IL-17_fam"/>
</dbReference>
<organism evidence="5 6">
    <name type="scientific">Brachionus calyciflorus</name>
    <dbReference type="NCBI Taxonomy" id="104777"/>
    <lineage>
        <taxon>Eukaryota</taxon>
        <taxon>Metazoa</taxon>
        <taxon>Spiralia</taxon>
        <taxon>Gnathifera</taxon>
        <taxon>Rotifera</taxon>
        <taxon>Eurotatoria</taxon>
        <taxon>Monogononta</taxon>
        <taxon>Pseudotrocha</taxon>
        <taxon>Ploima</taxon>
        <taxon>Brachionidae</taxon>
        <taxon>Brachionus</taxon>
    </lineage>
</organism>
<dbReference type="Pfam" id="PF06083">
    <property type="entry name" value="IL17"/>
    <property type="match status" value="1"/>
</dbReference>
<dbReference type="GO" id="GO:0005125">
    <property type="term" value="F:cytokine activity"/>
    <property type="evidence" value="ECO:0007669"/>
    <property type="project" value="InterPro"/>
</dbReference>
<dbReference type="InterPro" id="IPR029034">
    <property type="entry name" value="Cystine-knot_cytokine"/>
</dbReference>
<gene>
    <name evidence="5" type="ORF">OXX778_LOCUS8490</name>
</gene>
<dbReference type="SUPFAM" id="SSF57501">
    <property type="entry name" value="Cystine-knot cytokines"/>
    <property type="match status" value="1"/>
</dbReference>
<keyword evidence="4" id="KW-0732">Signal</keyword>
<dbReference type="GO" id="GO:0005576">
    <property type="term" value="C:extracellular region"/>
    <property type="evidence" value="ECO:0007669"/>
    <property type="project" value="UniProtKB-SubCell"/>
</dbReference>
<keyword evidence="3" id="KW-0964">Secreted</keyword>
<evidence type="ECO:0000256" key="2">
    <source>
        <dbReference type="ARBA" id="ARBA00007236"/>
    </source>
</evidence>
<keyword evidence="6" id="KW-1185">Reference proteome</keyword>
<dbReference type="OrthoDB" id="10406141at2759"/>